<dbReference type="Proteomes" id="UP000645257">
    <property type="component" value="Unassembled WGS sequence"/>
</dbReference>
<sequence>MDSEVSALQRIAANNAVDTGSAARMVRIDELVANNYNRLLTQDLSTQGYVSHPG</sequence>
<organism evidence="1 2">
    <name type="scientific">Paludibacterium paludis</name>
    <dbReference type="NCBI Taxonomy" id="1225769"/>
    <lineage>
        <taxon>Bacteria</taxon>
        <taxon>Pseudomonadati</taxon>
        <taxon>Pseudomonadota</taxon>
        <taxon>Betaproteobacteria</taxon>
        <taxon>Neisseriales</taxon>
        <taxon>Chromobacteriaceae</taxon>
        <taxon>Paludibacterium</taxon>
    </lineage>
</organism>
<gene>
    <name evidence="1" type="ORF">GCM10011289_36110</name>
</gene>
<dbReference type="AlphaFoldDB" id="A0A918UBG7"/>
<evidence type="ECO:0000313" key="1">
    <source>
        <dbReference type="EMBL" id="GGY30084.1"/>
    </source>
</evidence>
<comment type="caution">
    <text evidence="1">The sequence shown here is derived from an EMBL/GenBank/DDBJ whole genome shotgun (WGS) entry which is preliminary data.</text>
</comment>
<proteinExistence type="predicted"/>
<evidence type="ECO:0000313" key="2">
    <source>
        <dbReference type="Proteomes" id="UP000645257"/>
    </source>
</evidence>
<protein>
    <submittedName>
        <fullName evidence="1">Uncharacterized protein</fullName>
    </submittedName>
</protein>
<reference evidence="1" key="2">
    <citation type="submission" date="2020-09" db="EMBL/GenBank/DDBJ databases">
        <authorList>
            <person name="Sun Q."/>
            <person name="Kim S."/>
        </authorList>
    </citation>
    <scope>NUCLEOTIDE SEQUENCE</scope>
    <source>
        <strain evidence="1">KCTC 32182</strain>
    </source>
</reference>
<name>A0A918UBG7_9NEIS</name>
<accession>A0A918UBG7</accession>
<dbReference type="EMBL" id="BMYX01000035">
    <property type="protein sequence ID" value="GGY30084.1"/>
    <property type="molecule type" value="Genomic_DNA"/>
</dbReference>
<reference evidence="1" key="1">
    <citation type="journal article" date="2014" name="Int. J. Syst. Evol. Microbiol.">
        <title>Complete genome sequence of Corynebacterium casei LMG S-19264T (=DSM 44701T), isolated from a smear-ripened cheese.</title>
        <authorList>
            <consortium name="US DOE Joint Genome Institute (JGI-PGF)"/>
            <person name="Walter F."/>
            <person name="Albersmeier A."/>
            <person name="Kalinowski J."/>
            <person name="Ruckert C."/>
        </authorList>
    </citation>
    <scope>NUCLEOTIDE SEQUENCE</scope>
    <source>
        <strain evidence="1">KCTC 32182</strain>
    </source>
</reference>
<keyword evidence="2" id="KW-1185">Reference proteome</keyword>